<sequence length="164" mass="18217">MAKISRLALIGFGLTAQNMLRLGVNQAERVITAFDPNTLHDDSCKTQLERFISSGVQGCFSVADAINSAHLILLSDAERDLTPWLEELVPQLKPGQMVADLRSGSVDKARLQQEVESQQAAFIDGEIDIHHDHLVIRSTQHTRLLEIFKSLDIRTAHLDLNHAS</sequence>
<dbReference type="KEGG" id="vos:KNV97_07800"/>
<dbReference type="GO" id="GO:0050661">
    <property type="term" value="F:NADP binding"/>
    <property type="evidence" value="ECO:0007669"/>
    <property type="project" value="InterPro"/>
</dbReference>
<evidence type="ECO:0000313" key="1">
    <source>
        <dbReference type="EMBL" id="QXO18181.1"/>
    </source>
</evidence>
<keyword evidence="2" id="KW-1185">Reference proteome</keyword>
<dbReference type="Proteomes" id="UP000694232">
    <property type="component" value="Chromosome 1"/>
</dbReference>
<evidence type="ECO:0008006" key="3">
    <source>
        <dbReference type="Google" id="ProtNLM"/>
    </source>
</evidence>
<accession>A0A975YP39</accession>
<gene>
    <name evidence="1" type="ORF">KNV97_07800</name>
</gene>
<dbReference type="RefSeq" id="WP_218562840.1">
    <property type="nucleotide sequence ID" value="NZ_CP076643.1"/>
</dbReference>
<evidence type="ECO:0000313" key="2">
    <source>
        <dbReference type="Proteomes" id="UP000694232"/>
    </source>
</evidence>
<proteinExistence type="predicted"/>
<organism evidence="1 2">
    <name type="scientific">Vibrio ostreae</name>
    <dbReference type="NCBI Taxonomy" id="2841925"/>
    <lineage>
        <taxon>Bacteria</taxon>
        <taxon>Pseudomonadati</taxon>
        <taxon>Pseudomonadota</taxon>
        <taxon>Gammaproteobacteria</taxon>
        <taxon>Vibrionales</taxon>
        <taxon>Vibrionaceae</taxon>
        <taxon>Vibrio</taxon>
    </lineage>
</organism>
<protein>
    <recommendedName>
        <fullName evidence="3">6-phosphogluconate dehydrogenase NADP-binding domain-containing protein</fullName>
    </recommendedName>
</protein>
<reference evidence="1" key="1">
    <citation type="submission" date="2021-06" db="EMBL/GenBank/DDBJ databases">
        <title>Vibrio nov. sp., novel gut bacterium isolated from Yellow Sea oyster.</title>
        <authorList>
            <person name="Muhammad N."/>
            <person name="Nguyen T.H."/>
            <person name="Lee Y.-J."/>
            <person name="Ko J."/>
            <person name="Kim S.-G."/>
        </authorList>
    </citation>
    <scope>NUCLEOTIDE SEQUENCE</scope>
    <source>
        <strain evidence="1">OG9-811</strain>
    </source>
</reference>
<name>A0A975YP39_9VIBR</name>
<dbReference type="AlphaFoldDB" id="A0A975YP39"/>
<dbReference type="EMBL" id="CP076643">
    <property type="protein sequence ID" value="QXO18181.1"/>
    <property type="molecule type" value="Genomic_DNA"/>
</dbReference>